<reference evidence="3" key="1">
    <citation type="submission" date="2017-10" db="EMBL/GenBank/DDBJ databases">
        <authorList>
            <person name="Banno H."/>
            <person name="Chua N.-H."/>
        </authorList>
    </citation>
    <scope>NUCLEOTIDE SEQUENCE [LARGE SCALE GENOMIC DNA]</scope>
    <source>
        <strain evidence="3">Kuenenia_mbr1_ru-nijmegen</strain>
    </source>
</reference>
<gene>
    <name evidence="2" type="ORF">KsCSTR_25960</name>
    <name evidence="3" type="ORF">KSMBR1_3993</name>
</gene>
<dbReference type="Pfam" id="PF20586">
    <property type="entry name" value="DUF6788"/>
    <property type="match status" value="1"/>
</dbReference>
<evidence type="ECO:0000313" key="5">
    <source>
        <dbReference type="Proteomes" id="UP000501926"/>
    </source>
</evidence>
<sequence length="107" mass="12766">MSIKKLQQIEEKIKKIKKKLQSINEMRPGSLSKQYKDPAGKKGAYYQLSFTHKMKSRTEYVRPSFVDETRQLVKTYKEFKKLIELWIDLSIEHSRLKAHLAKRDKPK</sequence>
<dbReference type="KEGG" id="kst:KSMBR1_3993"/>
<accession>A0A2C9CLF9</accession>
<organism evidence="3 4">
    <name type="scientific">Kuenenia stuttgartiensis</name>
    <dbReference type="NCBI Taxonomy" id="174633"/>
    <lineage>
        <taxon>Bacteria</taxon>
        <taxon>Pseudomonadati</taxon>
        <taxon>Planctomycetota</taxon>
        <taxon>Candidatus Brocadiia</taxon>
        <taxon>Candidatus Brocadiales</taxon>
        <taxon>Candidatus Brocadiaceae</taxon>
        <taxon>Candidatus Kuenenia</taxon>
    </lineage>
</organism>
<dbReference type="AlphaFoldDB" id="A0A2C9CLF9"/>
<dbReference type="EMBL" id="CP049055">
    <property type="protein sequence ID" value="QII11975.1"/>
    <property type="molecule type" value="Genomic_DNA"/>
</dbReference>
<name>A0A2C9CLF9_KUEST</name>
<dbReference type="OrthoDB" id="9131384at2"/>
<dbReference type="EMBL" id="LT934425">
    <property type="protein sequence ID" value="SOH06465.1"/>
    <property type="molecule type" value="Genomic_DNA"/>
</dbReference>
<feature type="domain" description="DUF6788" evidence="1">
    <location>
        <begin position="6"/>
        <end position="71"/>
    </location>
</feature>
<evidence type="ECO:0000313" key="4">
    <source>
        <dbReference type="Proteomes" id="UP000221734"/>
    </source>
</evidence>
<dbReference type="Proteomes" id="UP000501926">
    <property type="component" value="Chromosome"/>
</dbReference>
<reference evidence="4" key="2">
    <citation type="submission" date="2017-10" db="EMBL/GenBank/DDBJ databases">
        <authorList>
            <person name="Frank J."/>
        </authorList>
    </citation>
    <scope>NUCLEOTIDE SEQUENCE [LARGE SCALE GENOMIC DNA]</scope>
</reference>
<reference evidence="2 5" key="3">
    <citation type="submission" date="2020-02" db="EMBL/GenBank/DDBJ databases">
        <title>Newly sequenced genome of strain CSTR1 showed variability in Candidatus Kuenenia stuttgartiensis genomes.</title>
        <authorList>
            <person name="Ding C."/>
            <person name="Adrian L."/>
        </authorList>
    </citation>
    <scope>NUCLEOTIDE SEQUENCE [LARGE SCALE GENOMIC DNA]</scope>
    <source>
        <strain evidence="2 5">CSTR1</strain>
    </source>
</reference>
<dbReference type="RefSeq" id="WP_099326856.1">
    <property type="nucleotide sequence ID" value="NZ_CP049055.1"/>
</dbReference>
<evidence type="ECO:0000259" key="1">
    <source>
        <dbReference type="Pfam" id="PF20586"/>
    </source>
</evidence>
<dbReference type="Proteomes" id="UP000221734">
    <property type="component" value="Chromosome Kuenenia_stuttgartiensis_MBR1"/>
</dbReference>
<protein>
    <recommendedName>
        <fullName evidence="1">DUF6788 domain-containing protein</fullName>
    </recommendedName>
</protein>
<evidence type="ECO:0000313" key="3">
    <source>
        <dbReference type="EMBL" id="SOH06465.1"/>
    </source>
</evidence>
<proteinExistence type="predicted"/>
<dbReference type="InterPro" id="IPR046738">
    <property type="entry name" value="DUF6788"/>
</dbReference>
<keyword evidence="4" id="KW-1185">Reference proteome</keyword>
<evidence type="ECO:0000313" key="2">
    <source>
        <dbReference type="EMBL" id="QII11975.1"/>
    </source>
</evidence>